<evidence type="ECO:0000256" key="12">
    <source>
        <dbReference type="ARBA" id="ARBA00023128"/>
    </source>
</evidence>
<evidence type="ECO:0000256" key="14">
    <source>
        <dbReference type="ARBA" id="ARBA00061536"/>
    </source>
</evidence>
<evidence type="ECO:0000256" key="1">
    <source>
        <dbReference type="ARBA" id="ARBA00004173"/>
    </source>
</evidence>
<keyword evidence="9" id="KW-0809">Transit peptide</keyword>
<dbReference type="Ensembl" id="ENSCAFT00030008597.1">
    <property type="protein sequence ID" value="ENSCAFP00030007554.1"/>
    <property type="gene ID" value="ENSCAFG00030004639.1"/>
</dbReference>
<keyword evidence="11" id="KW-0175">Coiled coil</keyword>
<keyword evidence="5" id="KW-0699">rRNA-binding</keyword>
<comment type="similarity">
    <text evidence="14">Belongs to the mitochondrion-specific ribosomal protein mS27 family.</text>
</comment>
<evidence type="ECO:0000256" key="9">
    <source>
        <dbReference type="ARBA" id="ARBA00022946"/>
    </source>
</evidence>
<evidence type="ECO:0000256" key="8">
    <source>
        <dbReference type="ARBA" id="ARBA00022884"/>
    </source>
</evidence>
<evidence type="ECO:0000256" key="19">
    <source>
        <dbReference type="SAM" id="MobiDB-lite"/>
    </source>
</evidence>
<evidence type="ECO:0000256" key="16">
    <source>
        <dbReference type="ARBA" id="ARBA00074987"/>
    </source>
</evidence>
<keyword evidence="10" id="KW-0689">Ribosomal protein</keyword>
<comment type="subcellular location">
    <subcellularLocation>
        <location evidence="2">Cytoplasm</location>
    </subcellularLocation>
    <subcellularLocation>
        <location evidence="1">Mitochondrion</location>
    </subcellularLocation>
</comment>
<reference evidence="20" key="2">
    <citation type="submission" date="2025-08" db="UniProtKB">
        <authorList>
            <consortium name="Ensembl"/>
        </authorList>
    </citation>
    <scope>IDENTIFICATION</scope>
</reference>
<evidence type="ECO:0000256" key="17">
    <source>
        <dbReference type="ARBA" id="ARBA00075386"/>
    </source>
</evidence>
<keyword evidence="8" id="KW-0694">RNA-binding</keyword>
<dbReference type="GO" id="GO:0019843">
    <property type="term" value="F:rRNA binding"/>
    <property type="evidence" value="ECO:0007669"/>
    <property type="project" value="UniProtKB-KW"/>
</dbReference>
<dbReference type="InterPro" id="IPR034913">
    <property type="entry name" value="mS27/PTCD2"/>
</dbReference>
<dbReference type="PANTHER" id="PTHR21393">
    <property type="entry name" value="MITOCHONDRIAL 28S RIBOSOMAL PROTEIN S27"/>
    <property type="match status" value="1"/>
</dbReference>
<dbReference type="FunFam" id="1.25.40.10:FF:000232">
    <property type="entry name" value="28S ribosomal protein S27, mitochondrial"/>
    <property type="match status" value="1"/>
</dbReference>
<dbReference type="PANTHER" id="PTHR21393:SF0">
    <property type="entry name" value="SMALL RIBOSOMAL SUBUNIT PROTEIN MS27"/>
    <property type="match status" value="1"/>
</dbReference>
<dbReference type="GO" id="GO:0006417">
    <property type="term" value="P:regulation of translation"/>
    <property type="evidence" value="ECO:0007669"/>
    <property type="project" value="UniProtKB-KW"/>
</dbReference>
<dbReference type="GO" id="GO:0005763">
    <property type="term" value="C:mitochondrial small ribosomal subunit"/>
    <property type="evidence" value="ECO:0007669"/>
    <property type="project" value="UniProtKB-ARBA"/>
</dbReference>
<organism evidence="20 21">
    <name type="scientific">Canis lupus familiaris</name>
    <name type="common">Dog</name>
    <name type="synonym">Canis familiaris</name>
    <dbReference type="NCBI Taxonomy" id="9615"/>
    <lineage>
        <taxon>Eukaryota</taxon>
        <taxon>Metazoa</taxon>
        <taxon>Chordata</taxon>
        <taxon>Craniata</taxon>
        <taxon>Vertebrata</taxon>
        <taxon>Euteleostomi</taxon>
        <taxon>Mammalia</taxon>
        <taxon>Eutheria</taxon>
        <taxon>Laurasiatheria</taxon>
        <taxon>Carnivora</taxon>
        <taxon>Caniformia</taxon>
        <taxon>Canidae</taxon>
        <taxon>Canis</taxon>
    </lineage>
</organism>
<evidence type="ECO:0000256" key="6">
    <source>
        <dbReference type="ARBA" id="ARBA00022737"/>
    </source>
</evidence>
<feature type="compositionally biased region" description="Basic and acidic residues" evidence="19">
    <location>
        <begin position="7"/>
        <end position="22"/>
    </location>
</feature>
<feature type="region of interest" description="Disordered" evidence="19">
    <location>
        <begin position="1"/>
        <end position="37"/>
    </location>
</feature>
<evidence type="ECO:0000256" key="10">
    <source>
        <dbReference type="ARBA" id="ARBA00022980"/>
    </source>
</evidence>
<evidence type="ECO:0000313" key="21">
    <source>
        <dbReference type="Proteomes" id="UP000694429"/>
    </source>
</evidence>
<dbReference type="AlphaFoldDB" id="A0A8C0MCY0"/>
<feature type="compositionally biased region" description="Basic and acidic residues" evidence="19">
    <location>
        <begin position="574"/>
        <end position="585"/>
    </location>
</feature>
<protein>
    <recommendedName>
        <fullName evidence="15">Small ribosomal subunit protein mS27</fullName>
    </recommendedName>
    <alternativeName>
        <fullName evidence="17">28S ribosomal protein S27, mitochondrial</fullName>
    </alternativeName>
    <alternativeName>
        <fullName evidence="16">Mitochondrial ribosomal protein S27</fullName>
    </alternativeName>
</protein>
<keyword evidence="3" id="KW-0963">Cytoplasm</keyword>
<evidence type="ECO:0000256" key="11">
    <source>
        <dbReference type="ARBA" id="ARBA00023054"/>
    </source>
</evidence>
<feature type="compositionally biased region" description="Low complexity" evidence="19">
    <location>
        <begin position="556"/>
        <end position="567"/>
    </location>
</feature>
<dbReference type="PROSITE" id="PS51375">
    <property type="entry name" value="PPR"/>
    <property type="match status" value="1"/>
</dbReference>
<feature type="region of interest" description="Disordered" evidence="19">
    <location>
        <begin position="436"/>
        <end position="456"/>
    </location>
</feature>
<dbReference type="GO" id="GO:0000049">
    <property type="term" value="F:tRNA binding"/>
    <property type="evidence" value="ECO:0007669"/>
    <property type="project" value="UniProtKB-KW"/>
</dbReference>
<feature type="compositionally biased region" description="Basic and acidic residues" evidence="19">
    <location>
        <begin position="539"/>
        <end position="553"/>
    </location>
</feature>
<evidence type="ECO:0000313" key="20">
    <source>
        <dbReference type="Ensembl" id="ENSCAFP00030007554.1"/>
    </source>
</evidence>
<evidence type="ECO:0000256" key="4">
    <source>
        <dbReference type="ARBA" id="ARBA00022555"/>
    </source>
</evidence>
<keyword evidence="7" id="KW-0810">Translation regulation</keyword>
<dbReference type="Gene3D" id="1.25.40.10">
    <property type="entry name" value="Tetratricopeptide repeat domain"/>
    <property type="match status" value="1"/>
</dbReference>
<feature type="repeat" description="PPR" evidence="18">
    <location>
        <begin position="284"/>
        <end position="319"/>
    </location>
</feature>
<feature type="region of interest" description="Disordered" evidence="19">
    <location>
        <begin position="539"/>
        <end position="596"/>
    </location>
</feature>
<keyword evidence="6" id="KW-0677">Repeat</keyword>
<dbReference type="InterPro" id="IPR002885">
    <property type="entry name" value="PPR_rpt"/>
</dbReference>
<evidence type="ECO:0000256" key="13">
    <source>
        <dbReference type="ARBA" id="ARBA00023274"/>
    </source>
</evidence>
<name>A0A8C0MCY0_CANLF</name>
<keyword evidence="13" id="KW-0687">Ribonucleoprotein</keyword>
<evidence type="ECO:0000256" key="2">
    <source>
        <dbReference type="ARBA" id="ARBA00004496"/>
    </source>
</evidence>
<evidence type="ECO:0000256" key="3">
    <source>
        <dbReference type="ARBA" id="ARBA00022490"/>
    </source>
</evidence>
<feature type="compositionally biased region" description="Low complexity" evidence="19">
    <location>
        <begin position="586"/>
        <end position="596"/>
    </location>
</feature>
<reference evidence="20" key="1">
    <citation type="submission" date="2019-03" db="EMBL/GenBank/DDBJ databases">
        <authorList>
            <person name="Warren W.C."/>
            <person name="Johnson G.S."/>
        </authorList>
    </citation>
    <scope>NUCLEOTIDE SEQUENCE [LARGE SCALE GENOMIC DNA]</scope>
    <source>
        <strain evidence="20">Basenji</strain>
    </source>
</reference>
<proteinExistence type="inferred from homology"/>
<dbReference type="InterPro" id="IPR011990">
    <property type="entry name" value="TPR-like_helical_dom_sf"/>
</dbReference>
<evidence type="ECO:0000256" key="15">
    <source>
        <dbReference type="ARBA" id="ARBA00069223"/>
    </source>
</evidence>
<evidence type="ECO:0000256" key="18">
    <source>
        <dbReference type="PROSITE-ProRule" id="PRU00708"/>
    </source>
</evidence>
<accession>A0A8C0MCY0</accession>
<dbReference type="GO" id="GO:0005743">
    <property type="term" value="C:mitochondrial inner membrane"/>
    <property type="evidence" value="ECO:0007669"/>
    <property type="project" value="UniProtKB-ARBA"/>
</dbReference>
<keyword evidence="4" id="KW-0820">tRNA-binding</keyword>
<evidence type="ECO:0000256" key="7">
    <source>
        <dbReference type="ARBA" id="ARBA00022845"/>
    </source>
</evidence>
<keyword evidence="12" id="KW-0496">Mitochondrion</keyword>
<dbReference type="Pfam" id="PF10037">
    <property type="entry name" value="MRP-S27"/>
    <property type="match status" value="2"/>
</dbReference>
<dbReference type="InterPro" id="IPR019266">
    <property type="entry name" value="Ribosomal_mS27"/>
</dbReference>
<dbReference type="Proteomes" id="UP000694429">
    <property type="component" value="Chromosome 2"/>
</dbReference>
<sequence>MLSGPRQLREPRGGGASARDHTPSCAAAGGGAGGGTRSKMAAPIVWRGFLLARNVPLPSRSLAGKRGLLSAAYVDSHKWEAREKEHCHLADLASLMDKTYERKLPVSSLTISRFVDNISSREEIDHAEYYLYNSVVMQSGLSPINEKKSSLCGRLCAANTFIQTVPWPQASFGLEIDVLPEQLKKRRGFSPDIKRCLVKADRQKKDHKTLQTRLHSLVSPLPPSLAGTLRRKKSPKPRFRHSPNCWYLRDWTIHTWIRQCLKYGAQDKALYTLVNKVQYGIFPDNFTFNLLIDYFIKKENYKDALSVVFEIMMQEAFEVPSTQLLSLHVLYHCLAKKTDCSWEEERNFGASLLLPGLKQKNSVGLSSQLYGYALLGKVELQRGLRAVYHNMPLLWQPGYLDRALQVMEKVASSPEDGKLCAEALAVLDRTLTALTAPAPQSSEEQPREGEDGQGSGDLLEQLDIEETEQSKLPRYLERFKDLQSKLEALGRVESESLLALTTRLIQEQLPTCEAEDMATYEQKLQQWHLERVHLIQREQEQRERAKREHEARRAAKAAASQARGAPAPTTRASLEPHPEIPRDHAAASAPSACLSS</sequence>
<evidence type="ECO:0000256" key="5">
    <source>
        <dbReference type="ARBA" id="ARBA00022730"/>
    </source>
</evidence>